<proteinExistence type="predicted"/>
<dbReference type="SUPFAM" id="SSF103481">
    <property type="entry name" value="Multidrug resistance efflux transporter EmrE"/>
    <property type="match status" value="1"/>
</dbReference>
<evidence type="ECO:0000256" key="1">
    <source>
        <dbReference type="ARBA" id="ARBA00004127"/>
    </source>
</evidence>
<keyword evidence="4" id="KW-1185">Reference proteome</keyword>
<accession>A0A7W5GCK1</accession>
<sequence>MHYIYSSALLLTGLLVVNAIYSYQNKHIDPHFWTTLKFQLLALPLFLIANLCIGYGIKWGYKAIGSLGYVLLASKGMELFVSLFMGFIFMRETPSWRTWTGLAIILIGFFVAKGK</sequence>
<dbReference type="Proteomes" id="UP000518605">
    <property type="component" value="Unassembled WGS sequence"/>
</dbReference>
<name>A0A7W5GCK1_9BACL</name>
<gene>
    <name evidence="3" type="ORF">FHS16_004997</name>
</gene>
<protein>
    <submittedName>
        <fullName evidence="3">Drug/metabolite transporter (DMT)-like permease</fullName>
    </submittedName>
</protein>
<feature type="transmembrane region" description="Helical" evidence="2">
    <location>
        <begin position="96"/>
        <end position="112"/>
    </location>
</feature>
<evidence type="ECO:0000256" key="2">
    <source>
        <dbReference type="SAM" id="Phobius"/>
    </source>
</evidence>
<dbReference type="AlphaFoldDB" id="A0A7W5GCK1"/>
<dbReference type="EMBL" id="JACHXW010000019">
    <property type="protein sequence ID" value="MBB3154915.1"/>
    <property type="molecule type" value="Genomic_DNA"/>
</dbReference>
<organism evidence="3 4">
    <name type="scientific">Paenibacillus endophyticus</name>
    <dbReference type="NCBI Taxonomy" id="1294268"/>
    <lineage>
        <taxon>Bacteria</taxon>
        <taxon>Bacillati</taxon>
        <taxon>Bacillota</taxon>
        <taxon>Bacilli</taxon>
        <taxon>Bacillales</taxon>
        <taxon>Paenibacillaceae</taxon>
        <taxon>Paenibacillus</taxon>
    </lineage>
</organism>
<evidence type="ECO:0000313" key="4">
    <source>
        <dbReference type="Proteomes" id="UP000518605"/>
    </source>
</evidence>
<dbReference type="InterPro" id="IPR037185">
    <property type="entry name" value="EmrE-like"/>
</dbReference>
<evidence type="ECO:0000313" key="3">
    <source>
        <dbReference type="EMBL" id="MBB3154915.1"/>
    </source>
</evidence>
<keyword evidence="2" id="KW-1133">Transmembrane helix</keyword>
<keyword evidence="2" id="KW-0812">Transmembrane</keyword>
<reference evidence="3 4" key="1">
    <citation type="submission" date="2020-08" db="EMBL/GenBank/DDBJ databases">
        <title>Genomic Encyclopedia of Type Strains, Phase III (KMG-III): the genomes of soil and plant-associated and newly described type strains.</title>
        <authorList>
            <person name="Whitman W."/>
        </authorList>
    </citation>
    <scope>NUCLEOTIDE SEQUENCE [LARGE SCALE GENOMIC DNA]</scope>
    <source>
        <strain evidence="3 4">CECT 8234</strain>
    </source>
</reference>
<comment type="subcellular location">
    <subcellularLocation>
        <location evidence="1">Endomembrane system</location>
        <topology evidence="1">Multi-pass membrane protein</topology>
    </subcellularLocation>
</comment>
<keyword evidence="2" id="KW-0472">Membrane</keyword>
<dbReference type="RefSeq" id="WP_183569101.1">
    <property type="nucleotide sequence ID" value="NZ_CBCSLB010000019.1"/>
</dbReference>
<feature type="transmembrane region" description="Helical" evidence="2">
    <location>
        <begin position="69"/>
        <end position="90"/>
    </location>
</feature>
<feature type="transmembrane region" description="Helical" evidence="2">
    <location>
        <begin position="38"/>
        <end position="57"/>
    </location>
</feature>
<comment type="caution">
    <text evidence="3">The sequence shown here is derived from an EMBL/GenBank/DDBJ whole genome shotgun (WGS) entry which is preliminary data.</text>
</comment>